<sequence length="271" mass="29895">MLLNRSNKLTLAGILIVVSISMTPITNILTTPEGLSLSTLPLFDLLVISLVICASVLPGYYVFLFASLNSAFIAWGILAMPHKADLTAALQTSGPGLVSLPIAIQFVTAFVAFIWVQSASKAIVRADRAEQIAQLEHDIAESRQQVAQQKVQLDAAIQEITHALLSSNNERNFSRISTQGNPLWTIIGPINNILARMERMRHSEHEYQQISMELEQLLEAVRVARRSNQPLRPPAYGNSARLGILYQEIASLQARDNRLKNSGLLSPYDRG</sequence>
<feature type="coiled-coil region" evidence="1">
    <location>
        <begin position="200"/>
        <end position="227"/>
    </location>
</feature>
<proteinExistence type="predicted"/>
<keyword evidence="1" id="KW-0175">Coiled coil</keyword>
<dbReference type="Proteomes" id="UP000287171">
    <property type="component" value="Unassembled WGS sequence"/>
</dbReference>
<evidence type="ECO:0000256" key="2">
    <source>
        <dbReference type="SAM" id="Phobius"/>
    </source>
</evidence>
<keyword evidence="2" id="KW-0812">Transmembrane</keyword>
<feature type="transmembrane region" description="Helical" evidence="2">
    <location>
        <begin position="35"/>
        <end position="53"/>
    </location>
</feature>
<evidence type="ECO:0008006" key="5">
    <source>
        <dbReference type="Google" id="ProtNLM"/>
    </source>
</evidence>
<dbReference type="AlphaFoldDB" id="A0A402B9K7"/>
<organism evidence="3 4">
    <name type="scientific">Dictyobacter alpinus</name>
    <dbReference type="NCBI Taxonomy" id="2014873"/>
    <lineage>
        <taxon>Bacteria</taxon>
        <taxon>Bacillati</taxon>
        <taxon>Chloroflexota</taxon>
        <taxon>Ktedonobacteria</taxon>
        <taxon>Ktedonobacterales</taxon>
        <taxon>Dictyobacteraceae</taxon>
        <taxon>Dictyobacter</taxon>
    </lineage>
</organism>
<name>A0A402B9K7_9CHLR</name>
<protein>
    <recommendedName>
        <fullName evidence="5">HAMP domain-containing protein</fullName>
    </recommendedName>
</protein>
<feature type="transmembrane region" description="Helical" evidence="2">
    <location>
        <begin position="60"/>
        <end position="78"/>
    </location>
</feature>
<keyword evidence="2" id="KW-0472">Membrane</keyword>
<evidence type="ECO:0000313" key="3">
    <source>
        <dbReference type="EMBL" id="GCE28061.1"/>
    </source>
</evidence>
<feature type="transmembrane region" description="Helical" evidence="2">
    <location>
        <begin position="98"/>
        <end position="116"/>
    </location>
</feature>
<accession>A0A402B9K7</accession>
<gene>
    <name evidence="3" type="ORF">KDA_35450</name>
</gene>
<evidence type="ECO:0000313" key="4">
    <source>
        <dbReference type="Proteomes" id="UP000287171"/>
    </source>
</evidence>
<keyword evidence="4" id="KW-1185">Reference proteome</keyword>
<keyword evidence="2" id="KW-1133">Transmembrane helix</keyword>
<evidence type="ECO:0000256" key="1">
    <source>
        <dbReference type="SAM" id="Coils"/>
    </source>
</evidence>
<comment type="caution">
    <text evidence="3">The sequence shown here is derived from an EMBL/GenBank/DDBJ whole genome shotgun (WGS) entry which is preliminary data.</text>
</comment>
<feature type="transmembrane region" description="Helical" evidence="2">
    <location>
        <begin position="9"/>
        <end position="29"/>
    </location>
</feature>
<dbReference type="EMBL" id="BIFT01000001">
    <property type="protein sequence ID" value="GCE28061.1"/>
    <property type="molecule type" value="Genomic_DNA"/>
</dbReference>
<feature type="coiled-coil region" evidence="1">
    <location>
        <begin position="125"/>
        <end position="159"/>
    </location>
</feature>
<reference evidence="4" key="1">
    <citation type="submission" date="2018-12" db="EMBL/GenBank/DDBJ databases">
        <title>Tengunoibacter tsumagoiensis gen. nov., sp. nov., Dictyobacter kobayashii sp. nov., D. alpinus sp. nov., and D. joshuensis sp. nov. and description of Dictyobacteraceae fam. nov. within the order Ktedonobacterales isolated from Tengu-no-mugimeshi.</title>
        <authorList>
            <person name="Wang C.M."/>
            <person name="Zheng Y."/>
            <person name="Sakai Y."/>
            <person name="Toyoda A."/>
            <person name="Minakuchi Y."/>
            <person name="Abe K."/>
            <person name="Yokota A."/>
            <person name="Yabe S."/>
        </authorList>
    </citation>
    <scope>NUCLEOTIDE SEQUENCE [LARGE SCALE GENOMIC DNA]</scope>
    <source>
        <strain evidence="4">Uno16</strain>
    </source>
</reference>